<evidence type="ECO:0000313" key="3">
    <source>
        <dbReference type="Proteomes" id="UP000318093"/>
    </source>
</evidence>
<dbReference type="GO" id="GO:0051537">
    <property type="term" value="F:2 iron, 2 sulfur cluster binding"/>
    <property type="evidence" value="ECO:0007669"/>
    <property type="project" value="UniProtKB-ARBA"/>
</dbReference>
<protein>
    <submittedName>
        <fullName evidence="2">Iron-sulfur cluster assembly accessory protein</fullName>
    </submittedName>
</protein>
<reference evidence="2 3" key="1">
    <citation type="journal article" date="2019" name="Nat. Microbiol.">
        <title>Mediterranean grassland soil C-N compound turnover is dependent on rainfall and depth, and is mediated by genomically divergent microorganisms.</title>
        <authorList>
            <person name="Diamond S."/>
            <person name="Andeer P.F."/>
            <person name="Li Z."/>
            <person name="Crits-Christoph A."/>
            <person name="Burstein D."/>
            <person name="Anantharaman K."/>
            <person name="Lane K.R."/>
            <person name="Thomas B.C."/>
            <person name="Pan C."/>
            <person name="Northen T.R."/>
            <person name="Banfield J.F."/>
        </authorList>
    </citation>
    <scope>NUCLEOTIDE SEQUENCE [LARGE SCALE GENOMIC DNA]</scope>
    <source>
        <strain evidence="2">NP_6</strain>
    </source>
</reference>
<dbReference type="GO" id="GO:0016226">
    <property type="term" value="P:iron-sulfur cluster assembly"/>
    <property type="evidence" value="ECO:0007669"/>
    <property type="project" value="InterPro"/>
</dbReference>
<dbReference type="PROSITE" id="PS01152">
    <property type="entry name" value="HESB"/>
    <property type="match status" value="1"/>
</dbReference>
<dbReference type="AlphaFoldDB" id="A0A537JD57"/>
<dbReference type="PANTHER" id="PTHR43011">
    <property type="entry name" value="IRON-SULFUR CLUSTER ASSEMBLY 2 HOMOLOG, MITOCHONDRIAL"/>
    <property type="match status" value="1"/>
</dbReference>
<sequence length="109" mass="11537">MLAEQEDQGLCFRVFVQPGGCDGFSYGMTWDAPAEDDEVIERGGVRLLIDKTSSRVLAGSEIDYVTSVTATGFAIRNPNAVSTCGCGHSFKTAGDAGHADPCGEEQESQ</sequence>
<dbReference type="InterPro" id="IPR016092">
    <property type="entry name" value="ATAP"/>
</dbReference>
<dbReference type="EMBL" id="VBAN01000208">
    <property type="protein sequence ID" value="TMI81463.1"/>
    <property type="molecule type" value="Genomic_DNA"/>
</dbReference>
<dbReference type="InterPro" id="IPR017870">
    <property type="entry name" value="FeS_cluster_insertion_CS"/>
</dbReference>
<comment type="caution">
    <text evidence="2">The sequence shown here is derived from an EMBL/GenBank/DDBJ whole genome shotgun (WGS) entry which is preliminary data.</text>
</comment>
<gene>
    <name evidence="2" type="ORF">E6H03_06980</name>
</gene>
<name>A0A537JD57_9BACT</name>
<dbReference type="Gene3D" id="2.60.300.12">
    <property type="entry name" value="HesB-like domain"/>
    <property type="match status" value="1"/>
</dbReference>
<evidence type="ECO:0000259" key="1">
    <source>
        <dbReference type="Pfam" id="PF01521"/>
    </source>
</evidence>
<dbReference type="GO" id="GO:0005506">
    <property type="term" value="F:iron ion binding"/>
    <property type="evidence" value="ECO:0007669"/>
    <property type="project" value="TreeGrafter"/>
</dbReference>
<dbReference type="GO" id="GO:0051539">
    <property type="term" value="F:4 iron, 4 sulfur cluster binding"/>
    <property type="evidence" value="ECO:0007669"/>
    <property type="project" value="TreeGrafter"/>
</dbReference>
<dbReference type="SUPFAM" id="SSF89360">
    <property type="entry name" value="HesB-like domain"/>
    <property type="match status" value="1"/>
</dbReference>
<evidence type="ECO:0000313" key="2">
    <source>
        <dbReference type="EMBL" id="TMI81463.1"/>
    </source>
</evidence>
<accession>A0A537JD57</accession>
<dbReference type="PANTHER" id="PTHR43011:SF1">
    <property type="entry name" value="IRON-SULFUR CLUSTER ASSEMBLY 2 HOMOLOG, MITOCHONDRIAL"/>
    <property type="match status" value="1"/>
</dbReference>
<organism evidence="2 3">
    <name type="scientific">Candidatus Segetimicrobium genomatis</name>
    <dbReference type="NCBI Taxonomy" id="2569760"/>
    <lineage>
        <taxon>Bacteria</taxon>
        <taxon>Bacillati</taxon>
        <taxon>Candidatus Sysuimicrobiota</taxon>
        <taxon>Candidatus Sysuimicrobiia</taxon>
        <taxon>Candidatus Sysuimicrobiales</taxon>
        <taxon>Candidatus Segetimicrobiaceae</taxon>
        <taxon>Candidatus Segetimicrobium</taxon>
    </lineage>
</organism>
<feature type="domain" description="Core" evidence="1">
    <location>
        <begin position="6"/>
        <end position="87"/>
    </location>
</feature>
<dbReference type="InterPro" id="IPR035903">
    <property type="entry name" value="HesB-like_dom_sf"/>
</dbReference>
<dbReference type="NCBIfam" id="TIGR00049">
    <property type="entry name" value="iron-sulfur cluster assembly accessory protein"/>
    <property type="match status" value="1"/>
</dbReference>
<dbReference type="Proteomes" id="UP000318093">
    <property type="component" value="Unassembled WGS sequence"/>
</dbReference>
<dbReference type="Pfam" id="PF01521">
    <property type="entry name" value="Fe-S_biosyn"/>
    <property type="match status" value="1"/>
</dbReference>
<proteinExistence type="predicted"/>
<dbReference type="InterPro" id="IPR000361">
    <property type="entry name" value="ATAP_core_dom"/>
</dbReference>